<evidence type="ECO:0000256" key="4">
    <source>
        <dbReference type="ARBA" id="ARBA00022692"/>
    </source>
</evidence>
<keyword evidence="12" id="KW-0012">Acyltransferase</keyword>
<dbReference type="Pfam" id="PF02660">
    <property type="entry name" value="G3P_acyltransf"/>
    <property type="match status" value="1"/>
</dbReference>
<dbReference type="GO" id="GO:0008654">
    <property type="term" value="P:phospholipid biosynthetic process"/>
    <property type="evidence" value="ECO:0007669"/>
    <property type="project" value="UniProtKB-UniRule"/>
</dbReference>
<evidence type="ECO:0000256" key="9">
    <source>
        <dbReference type="ARBA" id="ARBA00023264"/>
    </source>
</evidence>
<evidence type="ECO:0000256" key="10">
    <source>
        <dbReference type="HAMAP-Rule" id="MF_01043"/>
    </source>
</evidence>
<dbReference type="RefSeq" id="WP_136012885.1">
    <property type="nucleotide sequence ID" value="NZ_SRYE01000004.1"/>
</dbReference>
<feature type="region of interest" description="Disordered" evidence="11">
    <location>
        <begin position="284"/>
        <end position="303"/>
    </location>
</feature>
<proteinExistence type="inferred from homology"/>
<comment type="subunit">
    <text evidence="10">Probably interacts with PlsX.</text>
</comment>
<evidence type="ECO:0000256" key="5">
    <source>
        <dbReference type="ARBA" id="ARBA00022989"/>
    </source>
</evidence>
<dbReference type="EMBL" id="SRYE01000004">
    <property type="protein sequence ID" value="TGY61753.1"/>
    <property type="molecule type" value="Genomic_DNA"/>
</dbReference>
<comment type="similarity">
    <text evidence="10">Belongs to the PlsY family.</text>
</comment>
<feature type="region of interest" description="Disordered" evidence="11">
    <location>
        <begin position="240"/>
        <end position="260"/>
    </location>
</feature>
<evidence type="ECO:0000256" key="2">
    <source>
        <dbReference type="ARBA" id="ARBA00022516"/>
    </source>
</evidence>
<dbReference type="HAMAP" id="MF_01043">
    <property type="entry name" value="PlsY"/>
    <property type="match status" value="1"/>
</dbReference>
<keyword evidence="1 10" id="KW-1003">Cell membrane</keyword>
<evidence type="ECO:0000256" key="6">
    <source>
        <dbReference type="ARBA" id="ARBA00023098"/>
    </source>
</evidence>
<dbReference type="GO" id="GO:0005886">
    <property type="term" value="C:plasma membrane"/>
    <property type="evidence" value="ECO:0007669"/>
    <property type="project" value="UniProtKB-SubCell"/>
</dbReference>
<evidence type="ECO:0000256" key="7">
    <source>
        <dbReference type="ARBA" id="ARBA00023136"/>
    </source>
</evidence>
<feature type="region of interest" description="Disordered" evidence="11">
    <location>
        <begin position="323"/>
        <end position="360"/>
    </location>
</feature>
<keyword evidence="5 10" id="KW-1133">Transmembrane helix</keyword>
<keyword evidence="6 10" id="KW-0443">Lipid metabolism</keyword>
<comment type="function">
    <text evidence="10">Catalyzes the transfer of an acyl group from acyl-phosphate (acyl-PO(4)) to glycerol-3-phosphate (G3P) to form lysophosphatidic acid (LPA). This enzyme utilizes acyl-phosphate as fatty acyl donor, but not acyl-CoA or acyl-ACP.</text>
</comment>
<name>A0A4S2F2J3_9ACTN</name>
<feature type="transmembrane region" description="Helical" evidence="10">
    <location>
        <begin position="183"/>
        <end position="199"/>
    </location>
</feature>
<evidence type="ECO:0000313" key="12">
    <source>
        <dbReference type="EMBL" id="TGY61753.1"/>
    </source>
</evidence>
<feature type="transmembrane region" description="Helical" evidence="10">
    <location>
        <begin position="127"/>
        <end position="152"/>
    </location>
</feature>
<feature type="transmembrane region" description="Helical" evidence="10">
    <location>
        <begin position="6"/>
        <end position="29"/>
    </location>
</feature>
<dbReference type="EC" id="2.3.1.275" evidence="10"/>
<sequence length="360" mass="37580">MNTGLVIATLLIMLAAYCICGIPFGLIFSSRKGVDVRTKGSGNIGTTNVARAVGGGTAALTLLCDAGKGFISTWLGGWILAELFFGGDPSLLAPDAAYGWCMGCIFLACICGHIFSPYLHFRGGKGIAVGFGAALGFSWPIALGLLVCWGLCMAPSRRVSVGSIAAAVALPFLSFFIYYPVTWAFEVPMILIALIVVWAHRDNIKKLRDGNEAPMAFANDAQDQEDTLAPEPATKAVAQSAAAKDAVTQTGGIPRDTPLEQEERAIVDADAKEAGPDSVAAVQEAAQEAAEKDAQSLPEAGKGLVFGDEEKVSEAVDDAAAALEKSAQAQEAQAQKIDEAAAQEEAHVAKEMGDASKDVR</sequence>
<feature type="compositionally biased region" description="Low complexity" evidence="11">
    <location>
        <begin position="240"/>
        <end position="249"/>
    </location>
</feature>
<keyword evidence="8 10" id="KW-0594">Phospholipid biosynthesis</keyword>
<keyword evidence="3 10" id="KW-0808">Transferase</keyword>
<dbReference type="Proteomes" id="UP000310263">
    <property type="component" value="Unassembled WGS sequence"/>
</dbReference>
<comment type="pathway">
    <text evidence="10">Lipid metabolism; phospholipid metabolism.</text>
</comment>
<dbReference type="UniPathway" id="UPA00085"/>
<comment type="catalytic activity">
    <reaction evidence="10">
        <text>an acyl phosphate + sn-glycerol 3-phosphate = a 1-acyl-sn-glycero-3-phosphate + phosphate</text>
        <dbReference type="Rhea" id="RHEA:34075"/>
        <dbReference type="ChEBI" id="CHEBI:43474"/>
        <dbReference type="ChEBI" id="CHEBI:57597"/>
        <dbReference type="ChEBI" id="CHEBI:57970"/>
        <dbReference type="ChEBI" id="CHEBI:59918"/>
        <dbReference type="EC" id="2.3.1.275"/>
    </reaction>
</comment>
<dbReference type="SMART" id="SM01207">
    <property type="entry name" value="G3P_acyltransf"/>
    <property type="match status" value="1"/>
</dbReference>
<keyword evidence="4 10" id="KW-0812">Transmembrane</keyword>
<keyword evidence="7 10" id="KW-0472">Membrane</keyword>
<dbReference type="PANTHER" id="PTHR30309:SF0">
    <property type="entry name" value="GLYCEROL-3-PHOSPHATE ACYLTRANSFERASE-RELATED"/>
    <property type="match status" value="1"/>
</dbReference>
<keyword evidence="2 10" id="KW-0444">Lipid biosynthesis</keyword>
<keyword evidence="13" id="KW-1185">Reference proteome</keyword>
<reference evidence="12 13" key="1">
    <citation type="submission" date="2019-04" db="EMBL/GenBank/DDBJ databases">
        <title>Microbes associate with the intestines of laboratory mice.</title>
        <authorList>
            <person name="Navarre W."/>
            <person name="Wong E."/>
            <person name="Huang K."/>
            <person name="Tropini C."/>
            <person name="Ng K."/>
            <person name="Yu B."/>
        </authorList>
    </citation>
    <scope>NUCLEOTIDE SEQUENCE [LARGE SCALE GENOMIC DNA]</scope>
    <source>
        <strain evidence="12 13">NM07_P-09</strain>
    </source>
</reference>
<gene>
    <name evidence="10" type="primary">plsY</name>
    <name evidence="12" type="ORF">E5334_07040</name>
</gene>
<evidence type="ECO:0000256" key="3">
    <source>
        <dbReference type="ARBA" id="ARBA00022679"/>
    </source>
</evidence>
<feature type="compositionally biased region" description="Low complexity" evidence="11">
    <location>
        <begin position="323"/>
        <end position="335"/>
    </location>
</feature>
<dbReference type="PANTHER" id="PTHR30309">
    <property type="entry name" value="INNER MEMBRANE PROTEIN YGIH"/>
    <property type="match status" value="1"/>
</dbReference>
<dbReference type="InterPro" id="IPR003811">
    <property type="entry name" value="G3P_acylTferase_PlsY"/>
</dbReference>
<evidence type="ECO:0000256" key="11">
    <source>
        <dbReference type="SAM" id="MobiDB-lite"/>
    </source>
</evidence>
<dbReference type="GO" id="GO:0043772">
    <property type="term" value="F:acyl-phosphate glycerol-3-phosphate acyltransferase activity"/>
    <property type="evidence" value="ECO:0007669"/>
    <property type="project" value="UniProtKB-UniRule"/>
</dbReference>
<comment type="subcellular location">
    <subcellularLocation>
        <location evidence="10">Cell membrane</location>
        <topology evidence="10">Multi-pass membrane protein</topology>
    </subcellularLocation>
</comment>
<evidence type="ECO:0000313" key="13">
    <source>
        <dbReference type="Proteomes" id="UP000310263"/>
    </source>
</evidence>
<dbReference type="OrthoDB" id="9777124at2"/>
<organism evidence="12 13">
    <name type="scientific">Muricaecibacterium torontonense</name>
    <dbReference type="NCBI Taxonomy" id="3032871"/>
    <lineage>
        <taxon>Bacteria</taxon>
        <taxon>Bacillati</taxon>
        <taxon>Actinomycetota</taxon>
        <taxon>Coriobacteriia</taxon>
        <taxon>Coriobacteriales</taxon>
        <taxon>Atopobiaceae</taxon>
        <taxon>Muricaecibacterium</taxon>
    </lineage>
</organism>
<comment type="caution">
    <text evidence="12">The sequence shown here is derived from an EMBL/GenBank/DDBJ whole genome shotgun (WGS) entry which is preliminary data.</text>
</comment>
<feature type="compositionally biased region" description="Basic and acidic residues" evidence="11">
    <location>
        <begin position="336"/>
        <end position="360"/>
    </location>
</feature>
<feature type="transmembrane region" description="Helical" evidence="10">
    <location>
        <begin position="97"/>
        <end position="115"/>
    </location>
</feature>
<protein>
    <recommendedName>
        <fullName evidence="10">Glycerol-3-phosphate acyltransferase</fullName>
    </recommendedName>
    <alternativeName>
        <fullName evidence="10">Acyl-PO4 G3P acyltransferase</fullName>
    </alternativeName>
    <alternativeName>
        <fullName evidence="10">Acyl-phosphate--glycerol-3-phosphate acyltransferase</fullName>
    </alternativeName>
    <alternativeName>
        <fullName evidence="10">G3P acyltransferase</fullName>
        <shortName evidence="10">GPAT</shortName>
        <ecNumber evidence="10">2.3.1.275</ecNumber>
    </alternativeName>
    <alternativeName>
        <fullName evidence="10">Lysophosphatidic acid synthase</fullName>
        <shortName evidence="10">LPA synthase</shortName>
    </alternativeName>
</protein>
<accession>A0A4S2F2J3</accession>
<dbReference type="AlphaFoldDB" id="A0A4S2F2J3"/>
<keyword evidence="9 10" id="KW-1208">Phospholipid metabolism</keyword>
<evidence type="ECO:0000256" key="1">
    <source>
        <dbReference type="ARBA" id="ARBA00022475"/>
    </source>
</evidence>
<evidence type="ECO:0000256" key="8">
    <source>
        <dbReference type="ARBA" id="ARBA00023209"/>
    </source>
</evidence>